<dbReference type="InterPro" id="IPR045851">
    <property type="entry name" value="AMP-bd_C_sf"/>
</dbReference>
<dbReference type="InterPro" id="IPR010071">
    <property type="entry name" value="AA_adenyl_dom"/>
</dbReference>
<accession>V5F455</accession>
<dbReference type="GO" id="GO:0005737">
    <property type="term" value="C:cytoplasm"/>
    <property type="evidence" value="ECO:0007669"/>
    <property type="project" value="TreeGrafter"/>
</dbReference>
<feature type="region of interest" description="Disordered" evidence="1">
    <location>
        <begin position="1"/>
        <end position="21"/>
    </location>
</feature>
<evidence type="ECO:0000313" key="3">
    <source>
        <dbReference type="EMBL" id="GAD90004.1"/>
    </source>
</evidence>
<dbReference type="RefSeq" id="WP_023404358.1">
    <property type="nucleotide sequence ID" value="NZ_BAUJ01000031.1"/>
</dbReference>
<name>V5F455_9VIBR</name>
<reference evidence="3 4" key="2">
    <citation type="submission" date="2013-11" db="EMBL/GenBank/DDBJ databases">
        <title>Whole genome shotgun sequence of Vibrio halioticoli NBRC 102217.</title>
        <authorList>
            <person name="Isaki S."/>
            <person name="Kimura A."/>
            <person name="Ohji S."/>
            <person name="Hosoyama A."/>
            <person name="Fujita N."/>
            <person name="Hashimoto M."/>
            <person name="Hosoyama Y."/>
            <person name="Yamazoe A."/>
        </authorList>
    </citation>
    <scope>NUCLEOTIDE SEQUENCE [LARGE SCALE GENOMIC DNA]</scope>
    <source>
        <strain evidence="3 4">NBRC 102217</strain>
    </source>
</reference>
<dbReference type="PROSITE" id="PS00455">
    <property type="entry name" value="AMP_BINDING"/>
    <property type="match status" value="1"/>
</dbReference>
<comment type="caution">
    <text evidence="3">The sequence shown here is derived from an EMBL/GenBank/DDBJ whole genome shotgun (WGS) entry which is preliminary data.</text>
</comment>
<dbReference type="EMBL" id="BAUJ01000031">
    <property type="protein sequence ID" value="GAD90004.1"/>
    <property type="molecule type" value="Genomic_DNA"/>
</dbReference>
<dbReference type="InterPro" id="IPR020845">
    <property type="entry name" value="AMP-binding_CS"/>
</dbReference>
<dbReference type="GO" id="GO:0043041">
    <property type="term" value="P:amino acid activation for nonribosomal peptide biosynthetic process"/>
    <property type="evidence" value="ECO:0007669"/>
    <property type="project" value="TreeGrafter"/>
</dbReference>
<protein>
    <recommendedName>
        <fullName evidence="2">AMP-dependent synthetase/ligase domain-containing protein</fullName>
    </recommendedName>
</protein>
<dbReference type="eggNOG" id="COG1020">
    <property type="taxonomic scope" value="Bacteria"/>
</dbReference>
<evidence type="ECO:0000259" key="2">
    <source>
        <dbReference type="Pfam" id="PF00501"/>
    </source>
</evidence>
<keyword evidence="4" id="KW-1185">Reference proteome</keyword>
<dbReference type="Gene3D" id="3.30.300.30">
    <property type="match status" value="1"/>
</dbReference>
<proteinExistence type="predicted"/>
<dbReference type="OrthoDB" id="5817163at2"/>
<dbReference type="PANTHER" id="PTHR45527:SF1">
    <property type="entry name" value="FATTY ACID SYNTHASE"/>
    <property type="match status" value="1"/>
</dbReference>
<evidence type="ECO:0000313" key="4">
    <source>
        <dbReference type="Proteomes" id="UP000017800"/>
    </source>
</evidence>
<dbReference type="InterPro" id="IPR000873">
    <property type="entry name" value="AMP-dep_synth/lig_dom"/>
</dbReference>
<dbReference type="Pfam" id="PF00501">
    <property type="entry name" value="AMP-binding"/>
    <property type="match status" value="1"/>
</dbReference>
<feature type="compositionally biased region" description="Basic and acidic residues" evidence="1">
    <location>
        <begin position="10"/>
        <end position="19"/>
    </location>
</feature>
<dbReference type="NCBIfam" id="TIGR01733">
    <property type="entry name" value="AA-adenyl-dom"/>
    <property type="match status" value="1"/>
</dbReference>
<dbReference type="AlphaFoldDB" id="V5F455"/>
<dbReference type="GO" id="GO:0044550">
    <property type="term" value="P:secondary metabolite biosynthetic process"/>
    <property type="evidence" value="ECO:0007669"/>
    <property type="project" value="TreeGrafter"/>
</dbReference>
<dbReference type="PANTHER" id="PTHR45527">
    <property type="entry name" value="NONRIBOSOMAL PEPTIDE SYNTHETASE"/>
    <property type="match status" value="1"/>
</dbReference>
<feature type="domain" description="AMP-dependent synthetase/ligase" evidence="2">
    <location>
        <begin position="30"/>
        <end position="381"/>
    </location>
</feature>
<evidence type="ECO:0000256" key="1">
    <source>
        <dbReference type="SAM" id="MobiDB-lite"/>
    </source>
</evidence>
<dbReference type="InterPro" id="IPR042099">
    <property type="entry name" value="ANL_N_sf"/>
</dbReference>
<organism evidence="3 4">
    <name type="scientific">Vibrio halioticoli NBRC 102217</name>
    <dbReference type="NCBI Taxonomy" id="1219072"/>
    <lineage>
        <taxon>Bacteria</taxon>
        <taxon>Pseudomonadati</taxon>
        <taxon>Pseudomonadota</taxon>
        <taxon>Gammaproteobacteria</taxon>
        <taxon>Vibrionales</taxon>
        <taxon>Vibrionaceae</taxon>
        <taxon>Vibrio</taxon>
    </lineage>
</organism>
<dbReference type="Gene3D" id="3.40.50.12780">
    <property type="entry name" value="N-terminal domain of ligase-like"/>
    <property type="match status" value="1"/>
</dbReference>
<sequence>MQPAWSYVDPNKEDPKKTNPELGDLIEYGAKHLPTKAAIADHRTEYSFSELNNLTNQFAHLLQQEFKVAFGDHVLVLTTKHCLVPAVAVALWKLGAIYVPVDGDSPSDRVAGIAKNVQPKLVINFTGEELQTKELSIPNMSIDSLVDASHCVDPEKTFPPYQHQDEEIAYIIHTSGSTGVPKGVQISVGSLKQYFHAHNEVLRFNQASRVFSLSPFHFDVSIEDTLLPLSVGAYVYQYNRLHHGGIIRNTLIKQNVTHLIAVSTILTMMSDEPEKISRSNFPSLEMVMTGAEVCAPKVINLWKKALPETRVINAYGPTEVTIVSTCYTIEELEEGRDTAYPIGLPLKGVSSLLLNEDGDEVTHGEPGELCLGGGQVMSGYLNRPEEDAKRLFDREGIRYYRTGDICFLNARRELQFVGRNDDEVKLNGRRIHLGEIQQQCLAIEGVERVSVGVIGQQDSASSSRQIAAVIVSTQPDIVEQVEKHLLGVLPGYMIPRVWGIRDSVNLSSSGKSNDKFLLEQLSQSQDATQAKIHYLN</sequence>
<reference evidence="3 4" key="1">
    <citation type="submission" date="2013-10" db="EMBL/GenBank/DDBJ databases">
        <authorList>
            <person name="Ichikawa N."/>
            <person name="Kimura A."/>
            <person name="Ohji S."/>
            <person name="Hosoyama A."/>
            <person name="Fujita N."/>
        </authorList>
    </citation>
    <scope>NUCLEOTIDE SEQUENCE [LARGE SCALE GENOMIC DNA]</scope>
    <source>
        <strain evidence="3 4">NBRC 102217</strain>
    </source>
</reference>
<dbReference type="GO" id="GO:0031177">
    <property type="term" value="F:phosphopantetheine binding"/>
    <property type="evidence" value="ECO:0007669"/>
    <property type="project" value="TreeGrafter"/>
</dbReference>
<dbReference type="SUPFAM" id="SSF56801">
    <property type="entry name" value="Acetyl-CoA synthetase-like"/>
    <property type="match status" value="1"/>
</dbReference>
<dbReference type="Proteomes" id="UP000017800">
    <property type="component" value="Unassembled WGS sequence"/>
</dbReference>
<gene>
    <name evidence="3" type="ORF">VHA01S_031_00170</name>
</gene>